<dbReference type="NCBIfam" id="TIGR01098">
    <property type="entry name" value="3A0109s03R"/>
    <property type="match status" value="1"/>
</dbReference>
<organism evidence="4 5">
    <name type="scientific">Comamonas kerstersii</name>
    <dbReference type="NCBI Taxonomy" id="225992"/>
    <lineage>
        <taxon>Bacteria</taxon>
        <taxon>Pseudomonadati</taxon>
        <taxon>Pseudomonadota</taxon>
        <taxon>Betaproteobacteria</taxon>
        <taxon>Burkholderiales</taxon>
        <taxon>Comamonadaceae</taxon>
        <taxon>Comamonas</taxon>
    </lineage>
</organism>
<proteinExistence type="inferred from homology"/>
<accession>A0A1V3TKR0</accession>
<name>A0A1V3TKR0_9BURK</name>
<comment type="similarity">
    <text evidence="1">Belongs to the phosphate/phosphite/phosphonate binding protein family.</text>
</comment>
<dbReference type="PANTHER" id="PTHR35841">
    <property type="entry name" value="PHOSPHONATES-BINDING PERIPLASMIC PROTEIN"/>
    <property type="match status" value="1"/>
</dbReference>
<sequence length="330" mass="35912">MTLKSTTRGALAAAAVLASFAAYAAEDACPNRGDLDAQYCDANKDLVADTPTDPKKLKNPSTLVFAFTPVEDPAIYEKLFRPFMSHLSQCVGKKVVFFPVQSNAAQIEAMRSGRLHIAAFSPGPVNFAVNLSGAVPFAIRGNEQGPVGMHLKMIVKKDSPYQSLEDLKGKRIAHTSPSSNSGNLAPRALFPKLGLTPDTDYKVVYSGKHDQSILGVKTGDYDAAPVASDVLGHMTERGVVGKDEFRVLYTSEMFPTDAYAYAHNLAPELQDKIKSCFFEYKVPAEMAKGLGGDRFLPITYQKDWELVRTVAQASGESFTREAFDKSAKKK</sequence>
<evidence type="ECO:0000256" key="1">
    <source>
        <dbReference type="ARBA" id="ARBA00007162"/>
    </source>
</evidence>
<dbReference type="RefSeq" id="WP_054065491.1">
    <property type="nucleotide sequence ID" value="NZ_CP020121.1"/>
</dbReference>
<evidence type="ECO:0000313" key="5">
    <source>
        <dbReference type="Proteomes" id="UP000242792"/>
    </source>
</evidence>
<feature type="signal peptide" evidence="3">
    <location>
        <begin position="1"/>
        <end position="24"/>
    </location>
</feature>
<dbReference type="AlphaFoldDB" id="A0A1V3TKR0"/>
<dbReference type="GO" id="GO:0043190">
    <property type="term" value="C:ATP-binding cassette (ABC) transporter complex"/>
    <property type="evidence" value="ECO:0007669"/>
    <property type="project" value="InterPro"/>
</dbReference>
<dbReference type="Pfam" id="PF12974">
    <property type="entry name" value="Phosphonate-bd"/>
    <property type="match status" value="1"/>
</dbReference>
<dbReference type="SUPFAM" id="SSF53850">
    <property type="entry name" value="Periplasmic binding protein-like II"/>
    <property type="match status" value="1"/>
</dbReference>
<keyword evidence="2 3" id="KW-0732">Signal</keyword>
<accession>A0A1V0BED3</accession>
<dbReference type="EMBL" id="CP020121">
    <property type="protein sequence ID" value="AQZ98295.1"/>
    <property type="molecule type" value="Genomic_DNA"/>
</dbReference>
<dbReference type="PANTHER" id="PTHR35841:SF1">
    <property type="entry name" value="PHOSPHONATES-BINDING PERIPLASMIC PROTEIN"/>
    <property type="match status" value="1"/>
</dbReference>
<dbReference type="Gene3D" id="3.40.190.10">
    <property type="entry name" value="Periplasmic binding protein-like II"/>
    <property type="match status" value="2"/>
</dbReference>
<gene>
    <name evidence="4" type="ORF">B5M06_08520</name>
</gene>
<feature type="chain" id="PRO_5030036175" evidence="3">
    <location>
        <begin position="25"/>
        <end position="330"/>
    </location>
</feature>
<dbReference type="GeneID" id="83039362"/>
<evidence type="ECO:0000256" key="2">
    <source>
        <dbReference type="ARBA" id="ARBA00022729"/>
    </source>
</evidence>
<evidence type="ECO:0000256" key="3">
    <source>
        <dbReference type="SAM" id="SignalP"/>
    </source>
</evidence>
<dbReference type="GO" id="GO:0055085">
    <property type="term" value="P:transmembrane transport"/>
    <property type="evidence" value="ECO:0007669"/>
    <property type="project" value="InterPro"/>
</dbReference>
<reference evidence="4 5" key="1">
    <citation type="submission" date="2017-03" db="EMBL/GenBank/DDBJ databases">
        <title>Rapid Whole Genome Sequencing of Comamonas kerstersii Causing Continuous ambulatory Peritoneal Dialysis-Associated Peritonitis.</title>
        <authorList>
            <person name="Zheng B."/>
        </authorList>
    </citation>
    <scope>NUCLEOTIDE SEQUENCE [LARGE SCALE GENOMIC DNA]</scope>
    <source>
        <strain evidence="4 5">8943</strain>
    </source>
</reference>
<dbReference type="OrthoDB" id="5318791at2"/>
<dbReference type="KEGG" id="cke:B5M06_08520"/>
<dbReference type="Proteomes" id="UP000242792">
    <property type="component" value="Chromosome"/>
</dbReference>
<protein>
    <submittedName>
        <fullName evidence="4">Phosphonate ABC transporter substrate-binding protein</fullName>
    </submittedName>
</protein>
<dbReference type="InterPro" id="IPR005770">
    <property type="entry name" value="PhnD"/>
</dbReference>
<evidence type="ECO:0000313" key="4">
    <source>
        <dbReference type="EMBL" id="AQZ98295.1"/>
    </source>
</evidence>